<proteinExistence type="predicted"/>
<dbReference type="InterPro" id="IPR053853">
    <property type="entry name" value="FitA-like_RHH"/>
</dbReference>
<dbReference type="RefSeq" id="WP_379873177.1">
    <property type="nucleotide sequence ID" value="NZ_JBHTBH010000012.1"/>
</dbReference>
<sequence length="87" mass="9151">MTAIQVKNVPDEVRDELAAAAKRAGQSLQAYVLGILEREARFARNVKKVAQCPIPGADVSTEDIVAAVREARCVQPPASCSSADGTA</sequence>
<dbReference type="InterPro" id="IPR010985">
    <property type="entry name" value="Ribbon_hlx_hlx"/>
</dbReference>
<accession>A0ABW2KMA5</accession>
<organism evidence="2 3">
    <name type="scientific">Marinactinospora rubrisoli</name>
    <dbReference type="NCBI Taxonomy" id="2715399"/>
    <lineage>
        <taxon>Bacteria</taxon>
        <taxon>Bacillati</taxon>
        <taxon>Actinomycetota</taxon>
        <taxon>Actinomycetes</taxon>
        <taxon>Streptosporangiales</taxon>
        <taxon>Nocardiopsidaceae</taxon>
        <taxon>Marinactinospora</taxon>
    </lineage>
</organism>
<evidence type="ECO:0000313" key="3">
    <source>
        <dbReference type="Proteomes" id="UP001596540"/>
    </source>
</evidence>
<protein>
    <recommendedName>
        <fullName evidence="1">Antitoxin FitA-like ribbon-helix-helix domain-containing protein</fullName>
    </recommendedName>
</protein>
<gene>
    <name evidence="2" type="ORF">ACFQRF_22675</name>
</gene>
<feature type="domain" description="Antitoxin FitA-like ribbon-helix-helix" evidence="1">
    <location>
        <begin position="3"/>
        <end position="39"/>
    </location>
</feature>
<keyword evidence="3" id="KW-1185">Reference proteome</keyword>
<evidence type="ECO:0000259" key="1">
    <source>
        <dbReference type="Pfam" id="PF22513"/>
    </source>
</evidence>
<dbReference type="SUPFAM" id="SSF47598">
    <property type="entry name" value="Ribbon-helix-helix"/>
    <property type="match status" value="1"/>
</dbReference>
<dbReference type="Proteomes" id="UP001596540">
    <property type="component" value="Unassembled WGS sequence"/>
</dbReference>
<evidence type="ECO:0000313" key="2">
    <source>
        <dbReference type="EMBL" id="MFC7330538.1"/>
    </source>
</evidence>
<name>A0ABW2KMA5_9ACTN</name>
<comment type="caution">
    <text evidence="2">The sequence shown here is derived from an EMBL/GenBank/DDBJ whole genome shotgun (WGS) entry which is preliminary data.</text>
</comment>
<reference evidence="3" key="1">
    <citation type="journal article" date="2019" name="Int. J. Syst. Evol. Microbiol.">
        <title>The Global Catalogue of Microorganisms (GCM) 10K type strain sequencing project: providing services to taxonomists for standard genome sequencing and annotation.</title>
        <authorList>
            <consortium name="The Broad Institute Genomics Platform"/>
            <consortium name="The Broad Institute Genome Sequencing Center for Infectious Disease"/>
            <person name="Wu L."/>
            <person name="Ma J."/>
        </authorList>
    </citation>
    <scope>NUCLEOTIDE SEQUENCE [LARGE SCALE GENOMIC DNA]</scope>
    <source>
        <strain evidence="3">CGMCC 4.7382</strain>
    </source>
</reference>
<dbReference type="EMBL" id="JBHTBH010000012">
    <property type="protein sequence ID" value="MFC7330538.1"/>
    <property type="molecule type" value="Genomic_DNA"/>
</dbReference>
<dbReference type="Pfam" id="PF22513">
    <property type="entry name" value="FitA-like_RHH"/>
    <property type="match status" value="1"/>
</dbReference>